<dbReference type="PANTHER" id="PTHR34217">
    <property type="entry name" value="METAL-DEPENDENT CARBOXYPEPTIDASE"/>
    <property type="match status" value="1"/>
</dbReference>
<dbReference type="Pfam" id="PF01432">
    <property type="entry name" value="Peptidase_M3"/>
    <property type="match status" value="1"/>
</dbReference>
<dbReference type="InterPro" id="IPR011977">
    <property type="entry name" value="Pept_M3B_clade3"/>
</dbReference>
<reference evidence="9 10" key="1">
    <citation type="submission" date="2020-07" db="EMBL/GenBank/DDBJ databases">
        <title>Vallitalea guaymasensis genome.</title>
        <authorList>
            <person name="Postec A."/>
        </authorList>
    </citation>
    <scope>NUCLEOTIDE SEQUENCE [LARGE SCALE GENOMIC DNA]</scope>
    <source>
        <strain evidence="9 10">Ra1766G1</strain>
    </source>
</reference>
<dbReference type="InterPro" id="IPR001333">
    <property type="entry name" value="Peptidase_M32_Taq"/>
</dbReference>
<keyword evidence="3 6" id="KW-0378">Hydrolase</keyword>
<feature type="domain" description="Oligopeptidase F N-terminal" evidence="8">
    <location>
        <begin position="115"/>
        <end position="175"/>
    </location>
</feature>
<dbReference type="AlphaFoldDB" id="A0A8J8M7P8"/>
<evidence type="ECO:0000259" key="8">
    <source>
        <dbReference type="Pfam" id="PF08439"/>
    </source>
</evidence>
<dbReference type="GO" id="GO:0004222">
    <property type="term" value="F:metalloendopeptidase activity"/>
    <property type="evidence" value="ECO:0007669"/>
    <property type="project" value="InterPro"/>
</dbReference>
<proteinExistence type="inferred from homology"/>
<name>A0A8J8M7P8_9FIRM</name>
<feature type="domain" description="Peptidase M3A/M3B catalytic" evidence="7">
    <location>
        <begin position="198"/>
        <end position="550"/>
    </location>
</feature>
<evidence type="ECO:0000256" key="5">
    <source>
        <dbReference type="ARBA" id="ARBA00023049"/>
    </source>
</evidence>
<dbReference type="Proteomes" id="UP000677305">
    <property type="component" value="Chromosome"/>
</dbReference>
<evidence type="ECO:0000256" key="3">
    <source>
        <dbReference type="ARBA" id="ARBA00022801"/>
    </source>
</evidence>
<dbReference type="EMBL" id="CP058561">
    <property type="protein sequence ID" value="QUH27897.1"/>
    <property type="molecule type" value="Genomic_DNA"/>
</dbReference>
<evidence type="ECO:0000259" key="7">
    <source>
        <dbReference type="Pfam" id="PF01432"/>
    </source>
</evidence>
<dbReference type="SUPFAM" id="SSF55486">
    <property type="entry name" value="Metalloproteases ('zincins'), catalytic domain"/>
    <property type="match status" value="1"/>
</dbReference>
<dbReference type="CDD" id="cd09607">
    <property type="entry name" value="M3B_PepF"/>
    <property type="match status" value="1"/>
</dbReference>
<evidence type="ECO:0000256" key="4">
    <source>
        <dbReference type="ARBA" id="ARBA00022833"/>
    </source>
</evidence>
<comment type="cofactor">
    <cofactor evidence="6">
        <name>Zn(2+)</name>
        <dbReference type="ChEBI" id="CHEBI:29105"/>
    </cofactor>
    <text evidence="6">Binds 1 zinc ion.</text>
</comment>
<gene>
    <name evidence="9" type="ORF">HYG85_02790</name>
</gene>
<dbReference type="GO" id="GO:0004181">
    <property type="term" value="F:metallocarboxypeptidase activity"/>
    <property type="evidence" value="ECO:0007669"/>
    <property type="project" value="InterPro"/>
</dbReference>
<evidence type="ECO:0000313" key="10">
    <source>
        <dbReference type="Proteomes" id="UP000677305"/>
    </source>
</evidence>
<organism evidence="9 10">
    <name type="scientific">Vallitalea guaymasensis</name>
    <dbReference type="NCBI Taxonomy" id="1185412"/>
    <lineage>
        <taxon>Bacteria</taxon>
        <taxon>Bacillati</taxon>
        <taxon>Bacillota</taxon>
        <taxon>Clostridia</taxon>
        <taxon>Lachnospirales</taxon>
        <taxon>Vallitaleaceae</taxon>
        <taxon>Vallitalea</taxon>
    </lineage>
</organism>
<dbReference type="RefSeq" id="WP_212692188.1">
    <property type="nucleotide sequence ID" value="NZ_CP058561.1"/>
</dbReference>
<keyword evidence="4 6" id="KW-0862">Zinc</keyword>
<dbReference type="PANTHER" id="PTHR34217:SF1">
    <property type="entry name" value="CARBOXYPEPTIDASE 1"/>
    <property type="match status" value="1"/>
</dbReference>
<dbReference type="Pfam" id="PF08439">
    <property type="entry name" value="Peptidase_M3_N"/>
    <property type="match status" value="1"/>
</dbReference>
<accession>A0A8J8M7P8</accession>
<dbReference type="InterPro" id="IPR042088">
    <property type="entry name" value="OligoPept_F_C"/>
</dbReference>
<dbReference type="InterPro" id="IPR001567">
    <property type="entry name" value="Pept_M3A_M3B_dom"/>
</dbReference>
<evidence type="ECO:0000256" key="6">
    <source>
        <dbReference type="RuleBase" id="RU003435"/>
    </source>
</evidence>
<keyword evidence="2 6" id="KW-0479">Metal-binding</keyword>
<protein>
    <submittedName>
        <fullName evidence="9">M3 family oligoendopeptidase</fullName>
    </submittedName>
</protein>
<keyword evidence="5 6" id="KW-0482">Metalloprotease</keyword>
<dbReference type="NCBIfam" id="TIGR02290">
    <property type="entry name" value="M3_fam_3"/>
    <property type="match status" value="1"/>
</dbReference>
<evidence type="ECO:0000313" key="9">
    <source>
        <dbReference type="EMBL" id="QUH27897.1"/>
    </source>
</evidence>
<dbReference type="InterPro" id="IPR034006">
    <property type="entry name" value="M3B_PepF_2"/>
</dbReference>
<dbReference type="InterPro" id="IPR013647">
    <property type="entry name" value="OligopepF_N_dom"/>
</dbReference>
<dbReference type="GO" id="GO:0046872">
    <property type="term" value="F:metal ion binding"/>
    <property type="evidence" value="ECO:0007669"/>
    <property type="project" value="UniProtKB-UniRule"/>
</dbReference>
<dbReference type="GO" id="GO:0006508">
    <property type="term" value="P:proteolysis"/>
    <property type="evidence" value="ECO:0007669"/>
    <property type="project" value="UniProtKB-KW"/>
</dbReference>
<dbReference type="Gene3D" id="1.10.1370.20">
    <property type="entry name" value="Oligoendopeptidase f, C-terminal domain"/>
    <property type="match status" value="1"/>
</dbReference>
<comment type="similarity">
    <text evidence="6">Belongs to the peptidase M3 family.</text>
</comment>
<evidence type="ECO:0000256" key="2">
    <source>
        <dbReference type="ARBA" id="ARBA00022723"/>
    </source>
</evidence>
<dbReference type="Gene3D" id="1.20.140.70">
    <property type="entry name" value="Oligopeptidase f, N-terminal domain"/>
    <property type="match status" value="1"/>
</dbReference>
<keyword evidence="10" id="KW-1185">Reference proteome</keyword>
<evidence type="ECO:0000256" key="1">
    <source>
        <dbReference type="ARBA" id="ARBA00022670"/>
    </source>
</evidence>
<keyword evidence="1 6" id="KW-0645">Protease</keyword>
<dbReference type="KEGG" id="vgu:HYG85_02790"/>
<sequence length="595" mass="68523">MSTHWDLTSLYASFDDPKMDKDLQDVRNEIQSLKKWFNEELTDNKLNDTDKITYILKQMTSIDYKMDRYAAYARLQSATDTTNQIALEKLNIIEALYPDYTQLEVMFGDYISEIDEFDKVISSSPYLQEHGYILQEMVEINKHSLDSDTESIIAKMKNTGSTSWTKLHQQLLSTLQVKLPAKYGLEEEIKPISTVRNMAYSQDKNVRKRAYESELEAYKKITLPMSACLNGIKGEAITQTELRGFSSPLDMTLFYSRMDSKILDALLKAIEEGLPLVRKYLKKKAEVLGYDNGLPWYELFAPLGDEISKVAYEEAKHIVYDNFKSFNPNLADFAQMAFDKNWIDVEPRAGKRGGAFCSNLPIGESRVLLNFNGVLTNVITLAHELGHGYHGHCLKDEELLNRSYTMPIAETASTFCETIIIKSALANWDDKKRFEILNDQVIRYVGIIMDIYSRFIFEKALFEKRDNTTLSVEQICDLMADAQEKAYGDALDSRFNHPYMWVNKIHYYYASRNYYNFPYAFGLLLAKGLYAMYENEGDSFLSKYDTLLRETGKNSIYGIGQSVGIDLTDVQFFRGGLRMIEEDIDMLIDLIDRND</sequence>